<dbReference type="AlphaFoldDB" id="A0A6A6T981"/>
<proteinExistence type="predicted"/>
<dbReference type="EMBL" id="MU004349">
    <property type="protein sequence ID" value="KAF2655418.1"/>
    <property type="molecule type" value="Genomic_DNA"/>
</dbReference>
<accession>A0A6A6T981</accession>
<evidence type="ECO:0000256" key="1">
    <source>
        <dbReference type="SAM" id="MobiDB-lite"/>
    </source>
</evidence>
<feature type="region of interest" description="Disordered" evidence="1">
    <location>
        <begin position="426"/>
        <end position="515"/>
    </location>
</feature>
<gene>
    <name evidence="2" type="ORF">K491DRAFT_747121</name>
</gene>
<reference evidence="2" key="1">
    <citation type="journal article" date="2020" name="Stud. Mycol.">
        <title>101 Dothideomycetes genomes: a test case for predicting lifestyles and emergence of pathogens.</title>
        <authorList>
            <person name="Haridas S."/>
            <person name="Albert R."/>
            <person name="Binder M."/>
            <person name="Bloem J."/>
            <person name="Labutti K."/>
            <person name="Salamov A."/>
            <person name="Andreopoulos B."/>
            <person name="Baker S."/>
            <person name="Barry K."/>
            <person name="Bills G."/>
            <person name="Bluhm B."/>
            <person name="Cannon C."/>
            <person name="Castanera R."/>
            <person name="Culley D."/>
            <person name="Daum C."/>
            <person name="Ezra D."/>
            <person name="Gonzalez J."/>
            <person name="Henrissat B."/>
            <person name="Kuo A."/>
            <person name="Liang C."/>
            <person name="Lipzen A."/>
            <person name="Lutzoni F."/>
            <person name="Magnuson J."/>
            <person name="Mondo S."/>
            <person name="Nolan M."/>
            <person name="Ohm R."/>
            <person name="Pangilinan J."/>
            <person name="Park H.-J."/>
            <person name="Ramirez L."/>
            <person name="Alfaro M."/>
            <person name="Sun H."/>
            <person name="Tritt A."/>
            <person name="Yoshinaga Y."/>
            <person name="Zwiers L.-H."/>
            <person name="Turgeon B."/>
            <person name="Goodwin S."/>
            <person name="Spatafora J."/>
            <person name="Crous P."/>
            <person name="Grigoriev I."/>
        </authorList>
    </citation>
    <scope>NUCLEOTIDE SEQUENCE</scope>
    <source>
        <strain evidence="2">CBS 122681</strain>
    </source>
</reference>
<feature type="compositionally biased region" description="Polar residues" evidence="1">
    <location>
        <begin position="14"/>
        <end position="31"/>
    </location>
</feature>
<feature type="compositionally biased region" description="Basic and acidic residues" evidence="1">
    <location>
        <begin position="150"/>
        <end position="169"/>
    </location>
</feature>
<organism evidence="2 3">
    <name type="scientific">Lophiostoma macrostomum CBS 122681</name>
    <dbReference type="NCBI Taxonomy" id="1314788"/>
    <lineage>
        <taxon>Eukaryota</taxon>
        <taxon>Fungi</taxon>
        <taxon>Dikarya</taxon>
        <taxon>Ascomycota</taxon>
        <taxon>Pezizomycotina</taxon>
        <taxon>Dothideomycetes</taxon>
        <taxon>Pleosporomycetidae</taxon>
        <taxon>Pleosporales</taxon>
        <taxon>Lophiostomataceae</taxon>
        <taxon>Lophiostoma</taxon>
    </lineage>
</organism>
<feature type="compositionally biased region" description="Basic and acidic residues" evidence="1">
    <location>
        <begin position="483"/>
        <end position="508"/>
    </location>
</feature>
<evidence type="ECO:0000313" key="2">
    <source>
        <dbReference type="EMBL" id="KAF2655418.1"/>
    </source>
</evidence>
<name>A0A6A6T981_9PLEO</name>
<protein>
    <submittedName>
        <fullName evidence="2">Uncharacterized protein</fullName>
    </submittedName>
</protein>
<feature type="region of interest" description="Disordered" evidence="1">
    <location>
        <begin position="1"/>
        <end position="87"/>
    </location>
</feature>
<feature type="compositionally biased region" description="Basic and acidic residues" evidence="1">
    <location>
        <begin position="101"/>
        <end position="113"/>
    </location>
</feature>
<evidence type="ECO:0000313" key="3">
    <source>
        <dbReference type="Proteomes" id="UP000799324"/>
    </source>
</evidence>
<keyword evidence="3" id="KW-1185">Reference proteome</keyword>
<feature type="compositionally biased region" description="Polar residues" evidence="1">
    <location>
        <begin position="438"/>
        <end position="465"/>
    </location>
</feature>
<sequence length="515" mass="58579">MDNAGSGQPVPCPQRTSTSDHQATMANNSPFQPWPYGPPLEYSSSPPRFSSRHSQQHPSHPPMRHSMHNHMQYPMRHPPTNEFDEDPQKRLEDTLREIRELEGKLERSKEQRQRASTIRSDQPYRVPSEGSRQSSRASWERSIEPIGPPFDRRIEPSGPPFDRRMQPDRSLFDRGCDQIDLFLMRGCNQLDLFLMRGCNQMDLLLIRALNFRKPLPTLEVWVPQRTGIHVATQRRRRRMTQVQMSFVNRSVASSRNSGFTSPLHSHQDGGSSETSPLYTFVRVASLADLNRILKFADQSTSAFANRKVPSTFINVEEHFKQEDTVFNRSRSGKAILLPPRYGHILNTQTGCALGRLCKLRHRLLYPAEIYAILLEPQEQGKFFLETEYKKALTLLEKKRRRIPNSAFDVDTLEALLSQERAKTSAHTSALMSADTRVPSGTQTAGGVSLQRNTQDTSSLGGNRTWNNKRRQHGRTPSPPGKRIKTEADIAAKGDEGDEGVFIKREPRDSFGGFGR</sequence>
<feature type="region of interest" description="Disordered" evidence="1">
    <location>
        <begin position="253"/>
        <end position="273"/>
    </location>
</feature>
<dbReference type="Proteomes" id="UP000799324">
    <property type="component" value="Unassembled WGS sequence"/>
</dbReference>
<feature type="region of interest" description="Disordered" evidence="1">
    <location>
        <begin position="101"/>
        <end position="169"/>
    </location>
</feature>